<dbReference type="Proteomes" id="UP000250079">
    <property type="component" value="Chromosome"/>
</dbReference>
<evidence type="ECO:0000256" key="4">
    <source>
        <dbReference type="ARBA" id="ARBA00023163"/>
    </source>
</evidence>
<organism evidence="6 7">
    <name type="scientific">Granulosicoccus antarcticus IMCC3135</name>
    <dbReference type="NCBI Taxonomy" id="1192854"/>
    <lineage>
        <taxon>Bacteria</taxon>
        <taxon>Pseudomonadati</taxon>
        <taxon>Pseudomonadota</taxon>
        <taxon>Gammaproteobacteria</taxon>
        <taxon>Chromatiales</taxon>
        <taxon>Granulosicoccaceae</taxon>
        <taxon>Granulosicoccus</taxon>
    </lineage>
</organism>
<dbReference type="RefSeq" id="WP_088920895.1">
    <property type="nucleotide sequence ID" value="NZ_CP018632.1"/>
</dbReference>
<dbReference type="Pfam" id="PF03466">
    <property type="entry name" value="LysR_substrate"/>
    <property type="match status" value="1"/>
</dbReference>
<evidence type="ECO:0000256" key="3">
    <source>
        <dbReference type="ARBA" id="ARBA00023125"/>
    </source>
</evidence>
<evidence type="ECO:0000256" key="2">
    <source>
        <dbReference type="ARBA" id="ARBA00023015"/>
    </source>
</evidence>
<keyword evidence="3" id="KW-0238">DNA-binding</keyword>
<dbReference type="PANTHER" id="PTHR30126">
    <property type="entry name" value="HTH-TYPE TRANSCRIPTIONAL REGULATOR"/>
    <property type="match status" value="1"/>
</dbReference>
<dbReference type="Pfam" id="PF00126">
    <property type="entry name" value="HTH_1"/>
    <property type="match status" value="1"/>
</dbReference>
<dbReference type="KEGG" id="gai:IMCC3135_30130"/>
<dbReference type="SUPFAM" id="SSF46785">
    <property type="entry name" value="Winged helix' DNA-binding domain"/>
    <property type="match status" value="1"/>
</dbReference>
<dbReference type="Gene3D" id="1.10.10.10">
    <property type="entry name" value="Winged helix-like DNA-binding domain superfamily/Winged helix DNA-binding domain"/>
    <property type="match status" value="1"/>
</dbReference>
<dbReference type="NCBIfam" id="NF040786">
    <property type="entry name" value="LysR_Sec_metab"/>
    <property type="match status" value="1"/>
</dbReference>
<keyword evidence="7" id="KW-1185">Reference proteome</keyword>
<dbReference type="SUPFAM" id="SSF53850">
    <property type="entry name" value="Periplasmic binding protein-like II"/>
    <property type="match status" value="1"/>
</dbReference>
<dbReference type="OrthoDB" id="9771171at2"/>
<protein>
    <submittedName>
        <fullName evidence="6">HTH-type transcriptional activator CmpR</fullName>
    </submittedName>
</protein>
<dbReference type="InterPro" id="IPR000847">
    <property type="entry name" value="LysR_HTH_N"/>
</dbReference>
<dbReference type="InterPro" id="IPR005119">
    <property type="entry name" value="LysR_subst-bd"/>
</dbReference>
<dbReference type="EMBL" id="CP018632">
    <property type="protein sequence ID" value="ASJ76075.1"/>
    <property type="molecule type" value="Genomic_DNA"/>
</dbReference>
<name>A0A2Z2P036_9GAMM</name>
<keyword evidence="2" id="KW-0805">Transcription regulation</keyword>
<evidence type="ECO:0000313" key="7">
    <source>
        <dbReference type="Proteomes" id="UP000250079"/>
    </source>
</evidence>
<dbReference type="AlphaFoldDB" id="A0A2Z2P036"/>
<dbReference type="CDD" id="cd08420">
    <property type="entry name" value="PBP2_CysL_like"/>
    <property type="match status" value="1"/>
</dbReference>
<comment type="similarity">
    <text evidence="1">Belongs to the LysR transcriptional regulatory family.</text>
</comment>
<accession>A0A2Z2P036</accession>
<dbReference type="InterPro" id="IPR036390">
    <property type="entry name" value="WH_DNA-bd_sf"/>
</dbReference>
<dbReference type="PRINTS" id="PR00039">
    <property type="entry name" value="HTHLYSR"/>
</dbReference>
<dbReference type="GO" id="GO:0003700">
    <property type="term" value="F:DNA-binding transcription factor activity"/>
    <property type="evidence" value="ECO:0007669"/>
    <property type="project" value="InterPro"/>
</dbReference>
<evidence type="ECO:0000313" key="6">
    <source>
        <dbReference type="EMBL" id="ASJ76075.1"/>
    </source>
</evidence>
<evidence type="ECO:0000259" key="5">
    <source>
        <dbReference type="PROSITE" id="PS50931"/>
    </source>
</evidence>
<dbReference type="FunFam" id="1.10.10.10:FF:000001">
    <property type="entry name" value="LysR family transcriptional regulator"/>
    <property type="match status" value="1"/>
</dbReference>
<dbReference type="Gene3D" id="3.40.190.290">
    <property type="match status" value="1"/>
</dbReference>
<dbReference type="PROSITE" id="PS50931">
    <property type="entry name" value="HTH_LYSR"/>
    <property type="match status" value="1"/>
</dbReference>
<keyword evidence="4" id="KW-0804">Transcription</keyword>
<dbReference type="PANTHER" id="PTHR30126:SF39">
    <property type="entry name" value="HTH-TYPE TRANSCRIPTIONAL REGULATOR CYSL"/>
    <property type="match status" value="1"/>
</dbReference>
<gene>
    <name evidence="6" type="primary">cmpR_4</name>
    <name evidence="6" type="ORF">IMCC3135_30130</name>
</gene>
<reference evidence="6 7" key="1">
    <citation type="submission" date="2016-12" db="EMBL/GenBank/DDBJ databases">
        <authorList>
            <person name="Song W.-J."/>
            <person name="Kurnit D.M."/>
        </authorList>
    </citation>
    <scope>NUCLEOTIDE SEQUENCE [LARGE SCALE GENOMIC DNA]</scope>
    <source>
        <strain evidence="6 7">IMCC3135</strain>
    </source>
</reference>
<feature type="domain" description="HTH lysR-type" evidence="5">
    <location>
        <begin position="1"/>
        <end position="58"/>
    </location>
</feature>
<dbReference type="InterPro" id="IPR036388">
    <property type="entry name" value="WH-like_DNA-bd_sf"/>
</dbReference>
<evidence type="ECO:0000256" key="1">
    <source>
        <dbReference type="ARBA" id="ARBA00009437"/>
    </source>
</evidence>
<sequence>MSDRRLQVFHTVGGVLSFTRAAELLHMTQPAVTHQIRQLEEELNARLFDRSNNRISLTTAGQQVMEYADRILALYDEMQESVKALTGDRTGLVTLGASTTIAEYMLPGLLGGFRQWFPEVQIRLRVANTDAVVSMVADNSIELGVVESEVDNQLLRVEQCQRDELQVIVPPEHELAQKSCITVLELTDYPFIYREGGSGTRSVIERYFSEHGVSVNDLNRPFELGSTEAIKGAVQAGVGISIVSRSALQKELSLGQLVALPLNPPLMRSFYFVRQKQQFRTHLMDELFQFARNYFEQASSPPV</sequence>
<proteinExistence type="inferred from homology"/>
<dbReference type="GO" id="GO:0000976">
    <property type="term" value="F:transcription cis-regulatory region binding"/>
    <property type="evidence" value="ECO:0007669"/>
    <property type="project" value="TreeGrafter"/>
</dbReference>
<dbReference type="InterPro" id="IPR047788">
    <property type="entry name" value="LysR-like_Sec_metab"/>
</dbReference>